<protein>
    <submittedName>
        <fullName evidence="1">Uncharacterized protein</fullName>
    </submittedName>
</protein>
<proteinExistence type="predicted"/>
<dbReference type="EMBL" id="JANVFS010000058">
    <property type="protein sequence ID" value="KAJ4464537.1"/>
    <property type="molecule type" value="Genomic_DNA"/>
</dbReference>
<evidence type="ECO:0000313" key="2">
    <source>
        <dbReference type="Proteomes" id="UP001150238"/>
    </source>
</evidence>
<sequence>MFRRWSPRWCRGTGLNVSAMMIFLYLVLLPGPLDIGIGISGATAAPVHMYDRSMAARDLETSLFTRNSDVMWRVDVDDHIHLVDDLEEGEEGVLLEAYGWEKLKLQDESRLRSSSSQNQPALLHTATSQDLAPRTDGITTLIHIPEILQFIWAKLVHCPNIFIERFLPSLSLGLSLKGFDSPGQRSALDILGTIGIWNQTENEGKLEIEHVLGSRYTKVETMTLDAVWKLFVLFDDILY</sequence>
<accession>A0A9W8ZR02</accession>
<comment type="caution">
    <text evidence="1">The sequence shown here is derived from an EMBL/GenBank/DDBJ whole genome shotgun (WGS) entry which is preliminary data.</text>
</comment>
<organism evidence="1 2">
    <name type="scientific">Lentinula lateritia</name>
    <dbReference type="NCBI Taxonomy" id="40482"/>
    <lineage>
        <taxon>Eukaryota</taxon>
        <taxon>Fungi</taxon>
        <taxon>Dikarya</taxon>
        <taxon>Basidiomycota</taxon>
        <taxon>Agaricomycotina</taxon>
        <taxon>Agaricomycetes</taxon>
        <taxon>Agaricomycetidae</taxon>
        <taxon>Agaricales</taxon>
        <taxon>Marasmiineae</taxon>
        <taxon>Omphalotaceae</taxon>
        <taxon>Lentinula</taxon>
    </lineage>
</organism>
<dbReference type="AlphaFoldDB" id="A0A9W8ZR02"/>
<name>A0A9W8ZR02_9AGAR</name>
<reference evidence="1" key="2">
    <citation type="journal article" date="2023" name="Proc. Natl. Acad. Sci. U.S.A.">
        <title>A global phylogenomic analysis of the shiitake genus Lentinula.</title>
        <authorList>
            <person name="Sierra-Patev S."/>
            <person name="Min B."/>
            <person name="Naranjo-Ortiz M."/>
            <person name="Looney B."/>
            <person name="Konkel Z."/>
            <person name="Slot J.C."/>
            <person name="Sakamoto Y."/>
            <person name="Steenwyk J.L."/>
            <person name="Rokas A."/>
            <person name="Carro J."/>
            <person name="Camarero S."/>
            <person name="Ferreira P."/>
            <person name="Molpeceres G."/>
            <person name="Ruiz-Duenas F.J."/>
            <person name="Serrano A."/>
            <person name="Henrissat B."/>
            <person name="Drula E."/>
            <person name="Hughes K.W."/>
            <person name="Mata J.L."/>
            <person name="Ishikawa N.K."/>
            <person name="Vargas-Isla R."/>
            <person name="Ushijima S."/>
            <person name="Smith C.A."/>
            <person name="Donoghue J."/>
            <person name="Ahrendt S."/>
            <person name="Andreopoulos W."/>
            <person name="He G."/>
            <person name="LaButti K."/>
            <person name="Lipzen A."/>
            <person name="Ng V."/>
            <person name="Riley R."/>
            <person name="Sandor L."/>
            <person name="Barry K."/>
            <person name="Martinez A.T."/>
            <person name="Xiao Y."/>
            <person name="Gibbons J.G."/>
            <person name="Terashima K."/>
            <person name="Grigoriev I.V."/>
            <person name="Hibbett D."/>
        </authorList>
    </citation>
    <scope>NUCLEOTIDE SEQUENCE</scope>
    <source>
        <strain evidence="1">Sp2 HRB7682 ss15</strain>
    </source>
</reference>
<reference evidence="1" key="1">
    <citation type="submission" date="2022-08" db="EMBL/GenBank/DDBJ databases">
        <authorList>
            <consortium name="DOE Joint Genome Institute"/>
            <person name="Min B."/>
            <person name="Riley R."/>
            <person name="Sierra-Patev S."/>
            <person name="Naranjo-Ortiz M."/>
            <person name="Looney B."/>
            <person name="Konkel Z."/>
            <person name="Slot J.C."/>
            <person name="Sakamoto Y."/>
            <person name="Steenwyk J.L."/>
            <person name="Rokas A."/>
            <person name="Carro J."/>
            <person name="Camarero S."/>
            <person name="Ferreira P."/>
            <person name="Molpeceres G."/>
            <person name="Ruiz-Duenas F.J."/>
            <person name="Serrano A."/>
            <person name="Henrissat B."/>
            <person name="Drula E."/>
            <person name="Hughes K.W."/>
            <person name="Mata J.L."/>
            <person name="Ishikawa N.K."/>
            <person name="Vargas-Isla R."/>
            <person name="Ushijima S."/>
            <person name="Smith C.A."/>
            <person name="Ahrendt S."/>
            <person name="Andreopoulos W."/>
            <person name="He G."/>
            <person name="Labutti K."/>
            <person name="Lipzen A."/>
            <person name="Ng V."/>
            <person name="Sandor L."/>
            <person name="Barry K."/>
            <person name="Martinez A.T."/>
            <person name="Xiao Y."/>
            <person name="Gibbons J.G."/>
            <person name="Terashima K."/>
            <person name="Hibbett D.S."/>
            <person name="Grigoriev I.V."/>
        </authorList>
    </citation>
    <scope>NUCLEOTIDE SEQUENCE</scope>
    <source>
        <strain evidence="1">Sp2 HRB7682 ss15</strain>
    </source>
</reference>
<dbReference type="Proteomes" id="UP001150238">
    <property type="component" value="Unassembled WGS sequence"/>
</dbReference>
<evidence type="ECO:0000313" key="1">
    <source>
        <dbReference type="EMBL" id="KAJ4464537.1"/>
    </source>
</evidence>
<gene>
    <name evidence="1" type="ORF">C8J55DRAFT_529984</name>
</gene>